<evidence type="ECO:0000256" key="1">
    <source>
        <dbReference type="SAM" id="MobiDB-lite"/>
    </source>
</evidence>
<evidence type="ECO:0000259" key="2">
    <source>
        <dbReference type="Pfam" id="PF12973"/>
    </source>
</evidence>
<dbReference type="InterPro" id="IPR041916">
    <property type="entry name" value="Anti_sigma_zinc_sf"/>
</dbReference>
<dbReference type="InterPro" id="IPR025979">
    <property type="entry name" value="ChrR-like_cupin_dom"/>
</dbReference>
<organism evidence="3 4">
    <name type="scientific">Roseibium aggregatum</name>
    <dbReference type="NCBI Taxonomy" id="187304"/>
    <lineage>
        <taxon>Bacteria</taxon>
        <taxon>Pseudomonadati</taxon>
        <taxon>Pseudomonadota</taxon>
        <taxon>Alphaproteobacteria</taxon>
        <taxon>Hyphomicrobiales</taxon>
        <taxon>Stappiaceae</taxon>
        <taxon>Roseibium</taxon>
    </lineage>
</organism>
<evidence type="ECO:0000313" key="4">
    <source>
        <dbReference type="Proteomes" id="UP000598467"/>
    </source>
</evidence>
<dbReference type="InterPro" id="IPR014710">
    <property type="entry name" value="RmlC-like_jellyroll"/>
</dbReference>
<dbReference type="AlphaFoldDB" id="A0A926SA54"/>
<dbReference type="Gene3D" id="2.60.120.10">
    <property type="entry name" value="Jelly Rolls"/>
    <property type="match status" value="1"/>
</dbReference>
<dbReference type="Gene3D" id="1.10.10.1320">
    <property type="entry name" value="Anti-sigma factor, zinc-finger domain"/>
    <property type="match status" value="1"/>
</dbReference>
<feature type="region of interest" description="Disordered" evidence="1">
    <location>
        <begin position="75"/>
        <end position="95"/>
    </location>
</feature>
<dbReference type="Pfam" id="PF12973">
    <property type="entry name" value="Cupin_7"/>
    <property type="match status" value="1"/>
</dbReference>
<gene>
    <name evidence="3" type="ORF">HK439_18885</name>
</gene>
<dbReference type="EMBL" id="JABFCZ010000022">
    <property type="protein sequence ID" value="MBD1548334.1"/>
    <property type="molecule type" value="Genomic_DNA"/>
</dbReference>
<dbReference type="CDD" id="cd20301">
    <property type="entry name" value="cupin_ChrR"/>
    <property type="match status" value="1"/>
</dbReference>
<evidence type="ECO:0000313" key="3">
    <source>
        <dbReference type="EMBL" id="MBD1548334.1"/>
    </source>
</evidence>
<protein>
    <submittedName>
        <fullName evidence="3">Transcriptional regulator</fullName>
    </submittedName>
</protein>
<dbReference type="SUPFAM" id="SSF51182">
    <property type="entry name" value="RmlC-like cupins"/>
    <property type="match status" value="1"/>
</dbReference>
<dbReference type="InterPro" id="IPR012807">
    <property type="entry name" value="Anti-sigma_ChrR"/>
</dbReference>
<dbReference type="RefSeq" id="WP_190293028.1">
    <property type="nucleotide sequence ID" value="NZ_JABFCZ010000022.1"/>
</dbReference>
<accession>A0A926SA54</accession>
<name>A0A926SA54_9HYPH</name>
<reference evidence="3" key="1">
    <citation type="submission" date="2020-05" db="EMBL/GenBank/DDBJ databases">
        <title>Identification of trans-AT polyketide cluster in two marine bacteria, producers of a novel glutaramide-containing polyketide sesbanimide D and analogs.</title>
        <authorList>
            <person name="Kacar D."/>
            <person name="Rodriguez P."/>
            <person name="Canedo L."/>
            <person name="Gonzalez E."/>
            <person name="Galan B."/>
            <person name="De La Calle F."/>
            <person name="Garcia J.L."/>
        </authorList>
    </citation>
    <scope>NUCLEOTIDE SEQUENCE</scope>
    <source>
        <strain evidence="3">PHM038</strain>
    </source>
</reference>
<dbReference type="NCBIfam" id="TIGR02451">
    <property type="entry name" value="anti_sig_ChrR"/>
    <property type="match status" value="1"/>
</dbReference>
<dbReference type="InterPro" id="IPR011051">
    <property type="entry name" value="RmlC_Cupin_sf"/>
</dbReference>
<sequence length="226" mass="24583">MSPRHHIRDELLAAYATGDLAEGWSLAVATHLALCPGCRGRLAKFEAAAGDMLEKIEPSEQSVDASWQDIRQRLSGQISSDRKPSGSVPSLKADKPRHDYVLPAPLRNYVGADADQLKWKSLGRGAYQVLVPTGDEETSVRLLRIPAGKPVPEHGHGGRELTLVLSGSFSDVTGRFSRGDLEDADETLEHKPVAGDEEDCICLAVTDAPLRFKSRLLRLVQPMLGI</sequence>
<proteinExistence type="predicted"/>
<comment type="caution">
    <text evidence="3">The sequence shown here is derived from an EMBL/GenBank/DDBJ whole genome shotgun (WGS) entry which is preliminary data.</text>
</comment>
<dbReference type="Proteomes" id="UP000598467">
    <property type="component" value="Unassembled WGS sequence"/>
</dbReference>
<feature type="domain" description="ChrR-like cupin" evidence="2">
    <location>
        <begin position="112"/>
        <end position="205"/>
    </location>
</feature>